<keyword evidence="3" id="KW-1185">Reference proteome</keyword>
<evidence type="ECO:0000313" key="2">
    <source>
        <dbReference type="EMBL" id="SFC77198.1"/>
    </source>
</evidence>
<feature type="domain" description="TY-Chap central" evidence="1">
    <location>
        <begin position="21"/>
        <end position="142"/>
    </location>
</feature>
<dbReference type="AlphaFoldDB" id="A0A1I1M1X3"/>
<dbReference type="STRING" id="927664.SAMN05421780_109156"/>
<dbReference type="InterPro" id="IPR054343">
    <property type="entry name" value="TY-Chap_M"/>
</dbReference>
<dbReference type="Proteomes" id="UP000199514">
    <property type="component" value="Unassembled WGS sequence"/>
</dbReference>
<dbReference type="CDD" id="cd17036">
    <property type="entry name" value="T3SC_YbjN-like_1"/>
    <property type="match status" value="1"/>
</dbReference>
<sequence>MPKFQILKEGVNEAIIASTNQNIEHYLSQLFDEYEIVKVDDIYSFSFGTVTVCIRVVPWHSEDALVSVFSYLAENVTVSEEFAKELLHLNATIPFGSFGLSFDSVVFTYSLPASNLDFSEFSAAVQTVAYIADEYDEMVKEKGGIVTL</sequence>
<dbReference type="OrthoDB" id="981016at2"/>
<evidence type="ECO:0000313" key="3">
    <source>
        <dbReference type="Proteomes" id="UP000199514"/>
    </source>
</evidence>
<organism evidence="2 3">
    <name type="scientific">Flexibacter flexilis DSM 6793</name>
    <dbReference type="NCBI Taxonomy" id="927664"/>
    <lineage>
        <taxon>Bacteria</taxon>
        <taxon>Pseudomonadati</taxon>
        <taxon>Bacteroidota</taxon>
        <taxon>Cytophagia</taxon>
        <taxon>Cytophagales</taxon>
        <taxon>Flexibacteraceae</taxon>
        <taxon>Flexibacter</taxon>
    </lineage>
</organism>
<dbReference type="EMBL" id="FOLE01000009">
    <property type="protein sequence ID" value="SFC77198.1"/>
    <property type="molecule type" value="Genomic_DNA"/>
</dbReference>
<accession>A0A1I1M1X3</accession>
<dbReference type="SUPFAM" id="SSF69635">
    <property type="entry name" value="Type III secretory system chaperone-like"/>
    <property type="match status" value="1"/>
</dbReference>
<proteinExistence type="predicted"/>
<dbReference type="Pfam" id="PF22551">
    <property type="entry name" value="TY-Chap1"/>
    <property type="match status" value="1"/>
</dbReference>
<evidence type="ECO:0000259" key="1">
    <source>
        <dbReference type="Pfam" id="PF22551"/>
    </source>
</evidence>
<name>A0A1I1M1X3_9BACT</name>
<reference evidence="2 3" key="1">
    <citation type="submission" date="2016-10" db="EMBL/GenBank/DDBJ databases">
        <authorList>
            <person name="de Groot N.N."/>
        </authorList>
    </citation>
    <scope>NUCLEOTIDE SEQUENCE [LARGE SCALE GENOMIC DNA]</scope>
    <source>
        <strain evidence="2 3">DSM 6793</strain>
    </source>
</reference>
<dbReference type="Gene3D" id="3.30.1460.10">
    <property type="match status" value="1"/>
</dbReference>
<gene>
    <name evidence="2" type="ORF">SAMN05421780_109156</name>
</gene>
<protein>
    <recommendedName>
        <fullName evidence="1">TY-Chap central domain-containing protein</fullName>
    </recommendedName>
</protein>
<dbReference type="RefSeq" id="WP_091514795.1">
    <property type="nucleotide sequence ID" value="NZ_FOLE01000009.1"/>
</dbReference>